<evidence type="ECO:0000256" key="2">
    <source>
        <dbReference type="ARBA" id="ARBA00022448"/>
    </source>
</evidence>
<dbReference type="Pfam" id="PF00005">
    <property type="entry name" value="ABC_tran"/>
    <property type="match status" value="1"/>
</dbReference>
<dbReference type="SMART" id="SM00382">
    <property type="entry name" value="AAA"/>
    <property type="match status" value="1"/>
</dbReference>
<dbReference type="InterPro" id="IPR015854">
    <property type="entry name" value="ABC_transpr_LolD-like"/>
</dbReference>
<gene>
    <name evidence="7" type="ORF">LMJ30_05010</name>
</gene>
<organism evidence="7 8">
    <name type="scientific">Massilia agrisoli</name>
    <dbReference type="NCBI Taxonomy" id="2892444"/>
    <lineage>
        <taxon>Bacteria</taxon>
        <taxon>Pseudomonadati</taxon>
        <taxon>Pseudomonadota</taxon>
        <taxon>Betaproteobacteria</taxon>
        <taxon>Burkholderiales</taxon>
        <taxon>Oxalobacteraceae</taxon>
        <taxon>Telluria group</taxon>
        <taxon>Massilia</taxon>
    </lineage>
</organism>
<evidence type="ECO:0000256" key="1">
    <source>
        <dbReference type="ARBA" id="ARBA00005417"/>
    </source>
</evidence>
<dbReference type="Proteomes" id="UP001198701">
    <property type="component" value="Unassembled WGS sequence"/>
</dbReference>
<dbReference type="InterPro" id="IPR003439">
    <property type="entry name" value="ABC_transporter-like_ATP-bd"/>
</dbReference>
<keyword evidence="8" id="KW-1185">Reference proteome</keyword>
<evidence type="ECO:0000256" key="4">
    <source>
        <dbReference type="ARBA" id="ARBA00022741"/>
    </source>
</evidence>
<dbReference type="EMBL" id="JAJHPV010000009">
    <property type="protein sequence ID" value="MCC6070319.1"/>
    <property type="molecule type" value="Genomic_DNA"/>
</dbReference>
<proteinExistence type="inferred from homology"/>
<name>A0ABS8IP06_9BURK</name>
<keyword evidence="2" id="KW-0813">Transport</keyword>
<dbReference type="InterPro" id="IPR027417">
    <property type="entry name" value="P-loop_NTPase"/>
</dbReference>
<dbReference type="PANTHER" id="PTHR24220">
    <property type="entry name" value="IMPORT ATP-BINDING PROTEIN"/>
    <property type="match status" value="1"/>
</dbReference>
<keyword evidence="5 7" id="KW-0067">ATP-binding</keyword>
<evidence type="ECO:0000256" key="5">
    <source>
        <dbReference type="ARBA" id="ARBA00022840"/>
    </source>
</evidence>
<dbReference type="GO" id="GO:0005524">
    <property type="term" value="F:ATP binding"/>
    <property type="evidence" value="ECO:0007669"/>
    <property type="project" value="UniProtKB-KW"/>
</dbReference>
<keyword evidence="4" id="KW-0547">Nucleotide-binding</keyword>
<reference evidence="7 8" key="1">
    <citation type="submission" date="2021-11" db="EMBL/GenBank/DDBJ databases">
        <authorList>
            <person name="Huq M.A."/>
        </authorList>
    </citation>
    <scope>NUCLEOTIDE SEQUENCE [LARGE SCALE GENOMIC DNA]</scope>
    <source>
        <strain evidence="7 8">MAHUQ-52</strain>
    </source>
</reference>
<keyword evidence="3" id="KW-1003">Cell membrane</keyword>
<comment type="similarity">
    <text evidence="1">Belongs to the ABC transporter superfamily.</text>
</comment>
<evidence type="ECO:0000256" key="3">
    <source>
        <dbReference type="ARBA" id="ARBA00022475"/>
    </source>
</evidence>
<dbReference type="CDD" id="cd03255">
    <property type="entry name" value="ABC_MJ0796_LolCDE_FtsE"/>
    <property type="match status" value="1"/>
</dbReference>
<dbReference type="PANTHER" id="PTHR24220:SF689">
    <property type="entry name" value="LIPOPROTEIN-RELEASING SYSTEM ATP-BINDING PROTEIN LOLD"/>
    <property type="match status" value="1"/>
</dbReference>
<evidence type="ECO:0000259" key="6">
    <source>
        <dbReference type="PROSITE" id="PS50893"/>
    </source>
</evidence>
<protein>
    <submittedName>
        <fullName evidence="7">ABC transporter ATP-binding protein</fullName>
    </submittedName>
</protein>
<evidence type="ECO:0000313" key="8">
    <source>
        <dbReference type="Proteomes" id="UP001198701"/>
    </source>
</evidence>
<dbReference type="InterPro" id="IPR003593">
    <property type="entry name" value="AAA+_ATPase"/>
</dbReference>
<keyword evidence="3" id="KW-0472">Membrane</keyword>
<dbReference type="Gene3D" id="3.40.50.300">
    <property type="entry name" value="P-loop containing nucleotide triphosphate hydrolases"/>
    <property type="match status" value="1"/>
</dbReference>
<accession>A0ABS8IP06</accession>
<evidence type="ECO:0000313" key="7">
    <source>
        <dbReference type="EMBL" id="MCC6070319.1"/>
    </source>
</evidence>
<dbReference type="InterPro" id="IPR017911">
    <property type="entry name" value="MacB-like_ATP-bd"/>
</dbReference>
<dbReference type="SUPFAM" id="SSF52540">
    <property type="entry name" value="P-loop containing nucleoside triphosphate hydrolases"/>
    <property type="match status" value="1"/>
</dbReference>
<sequence>MDMMQNLKAGPPPAAPELVQLAGVHKRHGQGLAGVQALHDIDLTVAQGEMVAICGPCGSGKTSLLNIIGMLDTASEGSVIIARLLVSKMSDQARADLRSEMIGFVFQSYSLIPVMTAHENVLLPLMLRGRLDEAALEEAEQRAADLLSRLGLATQMRHYPGRLDASQSQRVAIARSLVTHPRLVVADEPTSRLDNGCVRLVMDLFARHQYEHGTAFVLSTRDQRQFSRVTRTLQLTEGRLAGTPLEARRRPLRVQV</sequence>
<feature type="domain" description="ABC transporter" evidence="6">
    <location>
        <begin position="19"/>
        <end position="256"/>
    </location>
</feature>
<dbReference type="RefSeq" id="WP_229431246.1">
    <property type="nucleotide sequence ID" value="NZ_JAJHPV010000009.1"/>
</dbReference>
<dbReference type="PROSITE" id="PS50893">
    <property type="entry name" value="ABC_TRANSPORTER_2"/>
    <property type="match status" value="1"/>
</dbReference>
<comment type="caution">
    <text evidence="7">The sequence shown here is derived from an EMBL/GenBank/DDBJ whole genome shotgun (WGS) entry which is preliminary data.</text>
</comment>